<keyword evidence="2" id="KW-1185">Reference proteome</keyword>
<comment type="caution">
    <text evidence="1">The sequence shown here is derived from an EMBL/GenBank/DDBJ whole genome shotgun (WGS) entry which is preliminary data.</text>
</comment>
<dbReference type="Proteomes" id="UP000824890">
    <property type="component" value="Unassembled WGS sequence"/>
</dbReference>
<sequence>MGGSKPSKKDTYCREMLLIDEQVTDHSITIFFSWNSVMSALHDSPIPYEDCFQFHSYGDFEASYNLKDNLYGKLSNISYHL</sequence>
<evidence type="ECO:0000313" key="1">
    <source>
        <dbReference type="EMBL" id="KAH0924346.1"/>
    </source>
</evidence>
<reference evidence="1 2" key="1">
    <citation type="submission" date="2021-05" db="EMBL/GenBank/DDBJ databases">
        <title>Genome Assembly of Synthetic Allotetraploid Brassica napus Reveals Homoeologous Exchanges between Subgenomes.</title>
        <authorList>
            <person name="Davis J.T."/>
        </authorList>
    </citation>
    <scope>NUCLEOTIDE SEQUENCE [LARGE SCALE GENOMIC DNA]</scope>
    <source>
        <strain evidence="2">cv. Da-Ae</strain>
        <tissue evidence="1">Seedling</tissue>
    </source>
</reference>
<name>A0ABQ8D4N3_BRANA</name>
<evidence type="ECO:0000313" key="2">
    <source>
        <dbReference type="Proteomes" id="UP000824890"/>
    </source>
</evidence>
<gene>
    <name evidence="1" type="ORF">HID58_024364</name>
</gene>
<protein>
    <submittedName>
        <fullName evidence="1">Uncharacterized protein</fullName>
    </submittedName>
</protein>
<dbReference type="EMBL" id="JAGKQM010000006">
    <property type="protein sequence ID" value="KAH0924346.1"/>
    <property type="molecule type" value="Genomic_DNA"/>
</dbReference>
<organism evidence="1 2">
    <name type="scientific">Brassica napus</name>
    <name type="common">Rape</name>
    <dbReference type="NCBI Taxonomy" id="3708"/>
    <lineage>
        <taxon>Eukaryota</taxon>
        <taxon>Viridiplantae</taxon>
        <taxon>Streptophyta</taxon>
        <taxon>Embryophyta</taxon>
        <taxon>Tracheophyta</taxon>
        <taxon>Spermatophyta</taxon>
        <taxon>Magnoliopsida</taxon>
        <taxon>eudicotyledons</taxon>
        <taxon>Gunneridae</taxon>
        <taxon>Pentapetalae</taxon>
        <taxon>rosids</taxon>
        <taxon>malvids</taxon>
        <taxon>Brassicales</taxon>
        <taxon>Brassicaceae</taxon>
        <taxon>Brassiceae</taxon>
        <taxon>Brassica</taxon>
    </lineage>
</organism>
<accession>A0ABQ8D4N3</accession>
<proteinExistence type="predicted"/>